<dbReference type="HOGENOM" id="CLU_3392802_0_0_1"/>
<protein>
    <submittedName>
        <fullName evidence="1">Uncharacterized protein</fullName>
    </submittedName>
</protein>
<dbReference type="EMBL" id="CAEY01001953">
    <property type="status" value="NOT_ANNOTATED_CDS"/>
    <property type="molecule type" value="Genomic_DNA"/>
</dbReference>
<proteinExistence type="predicted"/>
<evidence type="ECO:0000313" key="1">
    <source>
        <dbReference type="EnsemblMetazoa" id="tetur08g04630.1"/>
    </source>
</evidence>
<evidence type="ECO:0000313" key="2">
    <source>
        <dbReference type="Proteomes" id="UP000015104"/>
    </source>
</evidence>
<accession>T1KBM7</accession>
<dbReference type="EnsemblMetazoa" id="tetur08g04630.1">
    <property type="protein sequence ID" value="tetur08g04630.1"/>
    <property type="gene ID" value="tetur08g04630"/>
</dbReference>
<reference evidence="2" key="1">
    <citation type="submission" date="2011-08" db="EMBL/GenBank/DDBJ databases">
        <authorList>
            <person name="Rombauts S."/>
        </authorList>
    </citation>
    <scope>NUCLEOTIDE SEQUENCE</scope>
    <source>
        <strain evidence="2">London</strain>
    </source>
</reference>
<dbReference type="AlphaFoldDB" id="T1KBM7"/>
<dbReference type="Proteomes" id="UP000015104">
    <property type="component" value="Unassembled WGS sequence"/>
</dbReference>
<organism evidence="1 2">
    <name type="scientific">Tetranychus urticae</name>
    <name type="common">Two-spotted spider mite</name>
    <dbReference type="NCBI Taxonomy" id="32264"/>
    <lineage>
        <taxon>Eukaryota</taxon>
        <taxon>Metazoa</taxon>
        <taxon>Ecdysozoa</taxon>
        <taxon>Arthropoda</taxon>
        <taxon>Chelicerata</taxon>
        <taxon>Arachnida</taxon>
        <taxon>Acari</taxon>
        <taxon>Acariformes</taxon>
        <taxon>Trombidiformes</taxon>
        <taxon>Prostigmata</taxon>
        <taxon>Eleutherengona</taxon>
        <taxon>Raphignathae</taxon>
        <taxon>Tetranychoidea</taxon>
        <taxon>Tetranychidae</taxon>
        <taxon>Tetranychus</taxon>
    </lineage>
</organism>
<keyword evidence="2" id="KW-1185">Reference proteome</keyword>
<name>T1KBM7_TETUR</name>
<sequence length="32" mass="3760">MMDNMNAKQQTLKINNQSVKHLRLKSLIFLDS</sequence>
<reference evidence="1" key="2">
    <citation type="submission" date="2015-06" db="UniProtKB">
        <authorList>
            <consortium name="EnsemblMetazoa"/>
        </authorList>
    </citation>
    <scope>IDENTIFICATION</scope>
</reference>